<organism evidence="3 4">
    <name type="scientific">Tetradesmus obliquus</name>
    <name type="common">Green alga</name>
    <name type="synonym">Acutodesmus obliquus</name>
    <dbReference type="NCBI Taxonomy" id="3088"/>
    <lineage>
        <taxon>Eukaryota</taxon>
        <taxon>Viridiplantae</taxon>
        <taxon>Chlorophyta</taxon>
        <taxon>core chlorophytes</taxon>
        <taxon>Chlorophyceae</taxon>
        <taxon>CS clade</taxon>
        <taxon>Sphaeropleales</taxon>
        <taxon>Scenedesmaceae</taxon>
        <taxon>Tetradesmus</taxon>
    </lineage>
</organism>
<protein>
    <submittedName>
        <fullName evidence="3">Uncharacterized protein</fullName>
    </submittedName>
</protein>
<name>A0ABY8TKR4_TETOB</name>
<dbReference type="PANTHER" id="PTHR35285">
    <property type="entry name" value="2-C-METHYL-D-ERYTHRITOL 4-PHOSPHATE CYTIDYLYLTRANSFERASE"/>
    <property type="match status" value="1"/>
</dbReference>
<evidence type="ECO:0000313" key="4">
    <source>
        <dbReference type="Proteomes" id="UP001244341"/>
    </source>
</evidence>
<dbReference type="PANTHER" id="PTHR35285:SF1">
    <property type="entry name" value="2-C-METHYL-D-ERYTHRITOL 4-PHOSPHATE CYTIDYLYLTRANSFERASE"/>
    <property type="match status" value="1"/>
</dbReference>
<keyword evidence="1" id="KW-1133">Transmembrane helix</keyword>
<keyword evidence="2" id="KW-0732">Signal</keyword>
<gene>
    <name evidence="3" type="ORF">OEZ85_008378</name>
</gene>
<keyword evidence="1" id="KW-0812">Transmembrane</keyword>
<feature type="chain" id="PRO_5046369691" evidence="2">
    <location>
        <begin position="23"/>
        <end position="308"/>
    </location>
</feature>
<accession>A0ABY8TKR4</accession>
<feature type="signal peptide" evidence="2">
    <location>
        <begin position="1"/>
        <end position="22"/>
    </location>
</feature>
<proteinExistence type="predicted"/>
<keyword evidence="4" id="KW-1185">Reference proteome</keyword>
<dbReference type="EMBL" id="CP126208">
    <property type="protein sequence ID" value="WIA08963.1"/>
    <property type="molecule type" value="Genomic_DNA"/>
</dbReference>
<dbReference type="Proteomes" id="UP001244341">
    <property type="component" value="Chromosome 1b"/>
</dbReference>
<keyword evidence="1" id="KW-0472">Membrane</keyword>
<evidence type="ECO:0000256" key="2">
    <source>
        <dbReference type="SAM" id="SignalP"/>
    </source>
</evidence>
<feature type="transmembrane region" description="Helical" evidence="1">
    <location>
        <begin position="267"/>
        <end position="291"/>
    </location>
</feature>
<sequence length="308" mass="32890">MGRTVYFLLLVVFIGVAAHAKASAVPAITAPLFSWANEKYLSAAGQASRTSYQVYGDFSSTLKGLITSAVSHGSEIPSQLDWLDMQAVQQQGPEVVLVVLGNQLKTSHLRSKAAQSMLAPLQRLMDKAESSISVPYVMHDVSAALGNREKGVQELTAGLDKTIVVGCEGGSEQSIESALQAVGEEPHVIITCTQVQEGSAGTPQAVAAELQQLQEAHDAVAALNKRQLTVYAVQPDASALVQQRRRLQSSNADVGVCGQLCQTQVKWLEGILAAFILTLAAFSGMCCLYMLDTPTRFEKPKEGTSRAE</sequence>
<reference evidence="3 4" key="1">
    <citation type="submission" date="2023-05" db="EMBL/GenBank/DDBJ databases">
        <title>A 100% complete, gapless, phased diploid assembly of the Scenedesmus obliquus UTEX 3031 genome.</title>
        <authorList>
            <person name="Biondi T.C."/>
            <person name="Hanschen E.R."/>
            <person name="Kwon T."/>
            <person name="Eng W."/>
            <person name="Kruse C.P.S."/>
            <person name="Koehler S.I."/>
            <person name="Kunde Y."/>
            <person name="Gleasner C.D."/>
            <person name="You Mak K.T."/>
            <person name="Polle J."/>
            <person name="Hovde B.T."/>
            <person name="Starkenburg S.R."/>
        </authorList>
    </citation>
    <scope>NUCLEOTIDE SEQUENCE [LARGE SCALE GENOMIC DNA]</scope>
    <source>
        <strain evidence="3 4">DOE0152z</strain>
    </source>
</reference>
<evidence type="ECO:0000256" key="1">
    <source>
        <dbReference type="SAM" id="Phobius"/>
    </source>
</evidence>
<evidence type="ECO:0000313" key="3">
    <source>
        <dbReference type="EMBL" id="WIA08963.1"/>
    </source>
</evidence>